<feature type="domain" description="TIR" evidence="16">
    <location>
        <begin position="348"/>
        <end position="513"/>
    </location>
</feature>
<dbReference type="OMA" id="DCHQLDN"/>
<dbReference type="PRINTS" id="PR00364">
    <property type="entry name" value="DISEASERSIST"/>
</dbReference>
<dbReference type="PROSITE" id="PS50104">
    <property type="entry name" value="TIR"/>
    <property type="match status" value="1"/>
</dbReference>
<keyword evidence="4" id="KW-0677">Repeat</keyword>
<dbReference type="InterPro" id="IPR001611">
    <property type="entry name" value="Leu-rich_rpt"/>
</dbReference>
<keyword evidence="3" id="KW-0433">Leucine-rich repeat</keyword>
<keyword evidence="13" id="KW-0862">Zinc</keyword>
<dbReference type="GO" id="GO:0061809">
    <property type="term" value="F:NAD+ nucleosidase activity, cyclic ADP-ribose generating"/>
    <property type="evidence" value="ECO:0007669"/>
    <property type="project" value="UniProtKB-EC"/>
</dbReference>
<proteinExistence type="predicted"/>
<dbReference type="GO" id="GO:0003677">
    <property type="term" value="F:DNA binding"/>
    <property type="evidence" value="ECO:0007669"/>
    <property type="project" value="UniProtKB-KW"/>
</dbReference>
<evidence type="ECO:0000256" key="13">
    <source>
        <dbReference type="PROSITE-ProRule" id="PRU00723"/>
    </source>
</evidence>
<dbReference type="Gene3D" id="2.40.330.10">
    <property type="entry name" value="DNA-binding pseudobarrel domain"/>
    <property type="match status" value="1"/>
</dbReference>
<dbReference type="GO" id="GO:0008270">
    <property type="term" value="F:zinc ion binding"/>
    <property type="evidence" value="ECO:0007669"/>
    <property type="project" value="UniProtKB-KW"/>
</dbReference>
<dbReference type="InterPro" id="IPR027417">
    <property type="entry name" value="P-loop_NTPase"/>
</dbReference>
<dbReference type="GO" id="GO:0005634">
    <property type="term" value="C:nucleus"/>
    <property type="evidence" value="ECO:0007669"/>
    <property type="project" value="UniProtKB-SubCell"/>
</dbReference>
<dbReference type="InterPro" id="IPR045344">
    <property type="entry name" value="C-JID"/>
</dbReference>
<dbReference type="Pfam" id="PF13855">
    <property type="entry name" value="LRR_8"/>
    <property type="match status" value="1"/>
</dbReference>
<feature type="compositionally biased region" description="Acidic residues" evidence="14">
    <location>
        <begin position="1"/>
        <end position="13"/>
    </location>
</feature>
<dbReference type="InterPro" id="IPR058546">
    <property type="entry name" value="RPS4B/Roq1-like_LRR"/>
</dbReference>
<keyword evidence="11" id="KW-0539">Nucleus</keyword>
<dbReference type="PROSITE" id="PS51450">
    <property type="entry name" value="LRR"/>
    <property type="match status" value="1"/>
</dbReference>
<dbReference type="Pfam" id="PF00931">
    <property type="entry name" value="NB-ARC"/>
    <property type="match status" value="1"/>
</dbReference>
<reference evidence="18" key="2">
    <citation type="submission" date="2015-06" db="UniProtKB">
        <authorList>
            <consortium name="EnsemblPlants"/>
        </authorList>
    </citation>
    <scope>IDENTIFICATION</scope>
</reference>
<accession>A0A0D2ZRZ9</accession>
<keyword evidence="6" id="KW-0611">Plant defense</keyword>
<dbReference type="PANTHER" id="PTHR11017:SF278">
    <property type="entry name" value="SERINE_THREONINE-PROTEIN PHOSPHATASE 1 REGULATORY SUBUNIT 10"/>
    <property type="match status" value="1"/>
</dbReference>
<evidence type="ECO:0000256" key="6">
    <source>
        <dbReference type="ARBA" id="ARBA00022821"/>
    </source>
</evidence>
<sequence>MDEDDKEYWEELLEFNRQPPPSGSTADDAGEGINAASFKGMDEDDKEYWEELLEFNRQRPPSGSTADDAGEGINAASFKEMDEDDKENPFSSPLVLNEHLKKTQIGDEKKLNIPAGQQQHNLCEKCLTTSDDLHRLVVTANKDACKYFPLATVFRSTDNFLQLEDEEGKPWMFEFSYLKVSQIYEFTEAWSSYVKEKQLGIGDFVFIQRHRTDSSRLSIGFRRRNNSLLYENPAPLTMSIGDGGSALQSDNFPCHDPAPSTISFMDGDAPLQLTPPFQSDNFPCHDPAPAALQLDPCQDTFPCHDLAPPTISFGDGGAAPRDCIYLLPDSVTSSETLEQPRVSGYSITGVDHILVISCGYNQSSEERYFISYIFNELRLRGFAPLGYDLSRSPVNGNQDLLDKSQLGIIIFSMNYVSSRECMDGFVALMDHSKANELMLFPVFFEVEFCNVKDQAGSFEKAFAQFENSVQASQVLKWKAAVKELTSTDRYHQYKKGDEVMLAKNIVRDVQVNSKTGSNLTESLQLSYILSLLNSSQSSAPHIVGLWGMAGIGKTTFSREIFRTQGERYDVCYFLPDFHQLCQTKGLNPLREEFLSKIFGEEKVFIDPCGTKLSFTRDRFRDKKVLIVLDGVSNARDAEVLVGGFGWFSGGHTIILTSRNRQVLVKCNAKEIYEIKKLSESDSIRLCRQFATEKNWKVRMSLIEELVNYASGNPLALRALCSSIQKQCISDEEEHLSILHHHPPIEIRDAFGGIFRELDDNEKNTFLDLACFFKGENKDHVVNILDGCGFLTDLGISGLIDESLISLVDNRIEMPNIFQDMGRFVVRQEHEEAGKRSRLSDSSDIVDVLTNNSGTEIIEGIFLNASGLKLKLSSNVFEEMDRLRLLKLHYPTSENDCKVSLPEGLLSLPDELRLLHWERYPLESLPGNFNPENLVELNMPYSNLTKLWEGTESLEMLKRIILSHSRQLTDFSWLSMATNLEHIDLEGCTSLVEVNSSSILHHRKLSFLSLKDCSHLRIIPSTAHLESLEVLNLSGCSELEHLEDFSPNLTKIYLAGTAIKEIPSSIVALTRLVTLDVGNCNRLQHLPPEINLKAVVGFTPSQPGQPVCTSYFHTGICSKGPACSSDHPTLSTHKNTSSIASETQVHVELIRALTHENPSSNNLEEVSTKKPRIHRTTSFVTSGTLDLNQQEIGFSFFNQPESSSPLGASLSEFSRGGRSNKKRERLRVVPDKEIQKVLKVSYDTLDDEQKSMFLDIACFFRSEKADFISSILKSDRVDAAAVMRDLEDKCFLTVSYNRLEMHDLLHTMGKEIGYESSVKREGKRTRLWNPKDIRHVLEQSTGTGCVRGIFLNMSNVERIKLSPDVFMKMSNLKFLKFHYSHCSQWCDNKHKIQFSEDLDHFPDELVYLHWQGYPYEYLPSEFNPEELVDLSLRHSYIKQLWEDEKVPQNTEKLRWVDLSQSQGLLNLSGLSRAKNLERLDLEGCKSLVMLGSSIEQMNKLIYLNLRECTSLESLPEGINLKSLKTLILSGCSNLQEFQIISENIESLYLDGSTIQRVAERIESLRNLILLNLKNCCRLKCLPNDLYKLKSLQELILSGCSALESLPPIKEEMGCLEILLMDGTSIKQTPETIFLSNLKVFSFCGSSIEDSTELALLPFSGNSCLSDLYLTNCNIYKLPDNFSSLHSLRSLCLSRNNIETLPESIEKLHCLLFLDLKHCRRLNSLPVLPPNIQYVDAHGCVSLEKVAKPVTVPLVTERMHTTFIFTDCFKLNRAEQEAIVAQAQLKSQLLARTSLQHNHKGLVLDPLVAVCFPGSDIPSWFCHQSTGSSIETDLLPHWCNNKFIGASLGVVVTFKDHEGRHANRLSVRCKCRFKNRNGQSISFSFCLGGWNESCGSSCHEPRKLGSEHVFISYNNCNVPVFQWNEESNDGNRCRPTSASFEFYLTDGTKRKLERCKVTRCGMSLLYAPDDNDRGFQGTRVTDTVERTSSEAYVPVRASTRDDHRDQLSVDIGELESIDAQDIVSIESEARRNPIWSQPT</sequence>
<name>A0A0D2ZRZ9_BRAOL</name>
<dbReference type="Gene3D" id="3.40.50.300">
    <property type="entry name" value="P-loop containing nucleotide triphosphate hydrolases"/>
    <property type="match status" value="1"/>
</dbReference>
<evidence type="ECO:0000259" key="17">
    <source>
        <dbReference type="PROSITE" id="PS50863"/>
    </source>
</evidence>
<dbReference type="Proteomes" id="UP000032141">
    <property type="component" value="Unassembled WGS sequence"/>
</dbReference>
<dbReference type="SMART" id="SM00369">
    <property type="entry name" value="LRR_TYP"/>
    <property type="match status" value="2"/>
</dbReference>
<evidence type="ECO:0000259" key="15">
    <source>
        <dbReference type="PROSITE" id="PS50103"/>
    </source>
</evidence>
<keyword evidence="7" id="KW-0805">Transcription regulation</keyword>
<dbReference type="SUPFAM" id="SSF52200">
    <property type="entry name" value="Toll/Interleukin receptor TIR domain"/>
    <property type="match status" value="1"/>
</dbReference>
<dbReference type="SUPFAM" id="SSF52058">
    <property type="entry name" value="L domain-like"/>
    <property type="match status" value="2"/>
</dbReference>
<dbReference type="SMART" id="SM00367">
    <property type="entry name" value="LRR_CC"/>
    <property type="match status" value="4"/>
</dbReference>
<protein>
    <recommendedName>
        <fullName evidence="2">ADP-ribosyl cyclase/cyclic ADP-ribose hydrolase</fullName>
        <ecNumber evidence="2">3.2.2.6</ecNumber>
    </recommendedName>
</protein>
<feature type="domain" description="C3H1-type" evidence="15">
    <location>
        <begin position="1101"/>
        <end position="1129"/>
    </location>
</feature>
<evidence type="ECO:0000256" key="3">
    <source>
        <dbReference type="ARBA" id="ARBA00022614"/>
    </source>
</evidence>
<dbReference type="InterPro" id="IPR000157">
    <property type="entry name" value="TIR_dom"/>
</dbReference>
<evidence type="ECO:0000256" key="1">
    <source>
        <dbReference type="ARBA" id="ARBA00004123"/>
    </source>
</evidence>
<evidence type="ECO:0000259" key="16">
    <source>
        <dbReference type="PROSITE" id="PS50104"/>
    </source>
</evidence>
<keyword evidence="5" id="KW-0378">Hydrolase</keyword>
<dbReference type="FunFam" id="3.80.10.10:FF:000386">
    <property type="entry name" value="Disease resistance protein RPS4"/>
    <property type="match status" value="2"/>
</dbReference>
<keyword evidence="13" id="KW-0479">Metal-binding</keyword>
<dbReference type="InterPro" id="IPR044974">
    <property type="entry name" value="Disease_R_plants"/>
</dbReference>
<keyword evidence="19" id="KW-1185">Reference proteome</keyword>
<evidence type="ECO:0000256" key="12">
    <source>
        <dbReference type="ARBA" id="ARBA00047304"/>
    </source>
</evidence>
<dbReference type="Gramene" id="Bo00889s060.1">
    <property type="protein sequence ID" value="Bo00889s060.1"/>
    <property type="gene ID" value="Bo00889s060"/>
</dbReference>
<reference evidence="18" key="1">
    <citation type="journal article" date="2014" name="Genome Biol.">
        <title>Transcriptome and methylome profiling reveals relics of genome dominance in the mesopolyploid Brassica oleracea.</title>
        <authorList>
            <person name="Parkin I.A."/>
            <person name="Koh C."/>
            <person name="Tang H."/>
            <person name="Robinson S.J."/>
            <person name="Kagale S."/>
            <person name="Clarke W.E."/>
            <person name="Town C.D."/>
            <person name="Nixon J."/>
            <person name="Krishnakumar V."/>
            <person name="Bidwell S.L."/>
            <person name="Denoeud F."/>
            <person name="Belcram H."/>
            <person name="Links M.G."/>
            <person name="Just J."/>
            <person name="Clarke C."/>
            <person name="Bender T."/>
            <person name="Huebert T."/>
            <person name="Mason A.S."/>
            <person name="Pires J.C."/>
            <person name="Barker G."/>
            <person name="Moore J."/>
            <person name="Walley P.G."/>
            <person name="Manoli S."/>
            <person name="Batley J."/>
            <person name="Edwards D."/>
            <person name="Nelson M.N."/>
            <person name="Wang X."/>
            <person name="Paterson A.H."/>
            <person name="King G."/>
            <person name="Bancroft I."/>
            <person name="Chalhoub B."/>
            <person name="Sharpe A.G."/>
        </authorList>
    </citation>
    <scope>NUCLEOTIDE SEQUENCE [LARGE SCALE GENOMIC DNA]</scope>
    <source>
        <strain evidence="18">cv. TO1000</strain>
    </source>
</reference>
<dbReference type="InterPro" id="IPR000571">
    <property type="entry name" value="Znf_CCCH"/>
</dbReference>
<dbReference type="InterPro" id="IPR015300">
    <property type="entry name" value="DNA-bd_pseudobarrel_sf"/>
</dbReference>
<dbReference type="InterPro" id="IPR003340">
    <property type="entry name" value="B3_DNA-bd"/>
</dbReference>
<feature type="region of interest" description="Disordered" evidence="14">
    <location>
        <begin position="1"/>
        <end position="43"/>
    </location>
</feature>
<dbReference type="PANTHER" id="PTHR11017">
    <property type="entry name" value="LEUCINE-RICH REPEAT-CONTAINING PROTEIN"/>
    <property type="match status" value="1"/>
</dbReference>
<dbReference type="eggNOG" id="ENOG502SI7S">
    <property type="taxonomic scope" value="Eukaryota"/>
</dbReference>
<dbReference type="Pfam" id="PF23286">
    <property type="entry name" value="LRR_13"/>
    <property type="match status" value="1"/>
</dbReference>
<evidence type="ECO:0000313" key="19">
    <source>
        <dbReference type="Proteomes" id="UP000032141"/>
    </source>
</evidence>
<organism evidence="18 19">
    <name type="scientific">Brassica oleracea var. oleracea</name>
    <dbReference type="NCBI Taxonomy" id="109376"/>
    <lineage>
        <taxon>Eukaryota</taxon>
        <taxon>Viridiplantae</taxon>
        <taxon>Streptophyta</taxon>
        <taxon>Embryophyta</taxon>
        <taxon>Tracheophyta</taxon>
        <taxon>Spermatophyta</taxon>
        <taxon>Magnoliopsida</taxon>
        <taxon>eudicotyledons</taxon>
        <taxon>Gunneridae</taxon>
        <taxon>Pentapetalae</taxon>
        <taxon>rosids</taxon>
        <taxon>malvids</taxon>
        <taxon>Brassicales</taxon>
        <taxon>Brassicaceae</taxon>
        <taxon>Brassiceae</taxon>
        <taxon>Brassica</taxon>
    </lineage>
</organism>
<dbReference type="InterPro" id="IPR036390">
    <property type="entry name" value="WH_DNA-bd_sf"/>
</dbReference>
<evidence type="ECO:0000256" key="14">
    <source>
        <dbReference type="SAM" id="MobiDB-lite"/>
    </source>
</evidence>
<keyword evidence="13" id="KW-0863">Zinc-finger</keyword>
<dbReference type="PROSITE" id="PS50863">
    <property type="entry name" value="B3"/>
    <property type="match status" value="1"/>
</dbReference>
<evidence type="ECO:0000313" key="18">
    <source>
        <dbReference type="EnsemblPlants" id="Bo00889s060.1"/>
    </source>
</evidence>
<evidence type="ECO:0000256" key="4">
    <source>
        <dbReference type="ARBA" id="ARBA00022737"/>
    </source>
</evidence>
<dbReference type="GO" id="GO:0043531">
    <property type="term" value="F:ADP binding"/>
    <property type="evidence" value="ECO:0007669"/>
    <property type="project" value="InterPro"/>
</dbReference>
<evidence type="ECO:0000256" key="7">
    <source>
        <dbReference type="ARBA" id="ARBA00023015"/>
    </source>
</evidence>
<dbReference type="GO" id="GO:0007165">
    <property type="term" value="P:signal transduction"/>
    <property type="evidence" value="ECO:0007669"/>
    <property type="project" value="InterPro"/>
</dbReference>
<dbReference type="Pfam" id="PF01582">
    <property type="entry name" value="TIR"/>
    <property type="match status" value="1"/>
</dbReference>
<dbReference type="SUPFAM" id="SSF46785">
    <property type="entry name" value="Winged helix' DNA-binding domain"/>
    <property type="match status" value="1"/>
</dbReference>
<evidence type="ECO:0000256" key="11">
    <source>
        <dbReference type="ARBA" id="ARBA00023242"/>
    </source>
</evidence>
<feature type="domain" description="TF-B3" evidence="17">
    <location>
        <begin position="161"/>
        <end position="225"/>
    </location>
</feature>
<keyword evidence="9" id="KW-0238">DNA-binding</keyword>
<dbReference type="HOGENOM" id="CLU_001561_0_3_1"/>
<comment type="catalytic activity">
    <reaction evidence="12">
        <text>NAD(+) + H2O = ADP-D-ribose + nicotinamide + H(+)</text>
        <dbReference type="Rhea" id="RHEA:16301"/>
        <dbReference type="ChEBI" id="CHEBI:15377"/>
        <dbReference type="ChEBI" id="CHEBI:15378"/>
        <dbReference type="ChEBI" id="CHEBI:17154"/>
        <dbReference type="ChEBI" id="CHEBI:57540"/>
        <dbReference type="ChEBI" id="CHEBI:57967"/>
        <dbReference type="EC" id="3.2.2.6"/>
    </reaction>
    <physiologicalReaction direction="left-to-right" evidence="12">
        <dbReference type="Rhea" id="RHEA:16302"/>
    </physiologicalReaction>
</comment>
<keyword evidence="8" id="KW-0520">NAD</keyword>
<evidence type="ECO:0000256" key="9">
    <source>
        <dbReference type="ARBA" id="ARBA00023125"/>
    </source>
</evidence>
<dbReference type="CDD" id="cd10017">
    <property type="entry name" value="B3_DNA"/>
    <property type="match status" value="1"/>
</dbReference>
<evidence type="ECO:0000256" key="8">
    <source>
        <dbReference type="ARBA" id="ARBA00023027"/>
    </source>
</evidence>
<dbReference type="SUPFAM" id="SSF52540">
    <property type="entry name" value="P-loop containing nucleoside triphosphate hydrolases"/>
    <property type="match status" value="1"/>
</dbReference>
<dbReference type="InterPro" id="IPR006553">
    <property type="entry name" value="Leu-rich_rpt_Cys-con_subtyp"/>
</dbReference>
<dbReference type="InterPro" id="IPR032675">
    <property type="entry name" value="LRR_dom_sf"/>
</dbReference>
<dbReference type="PROSITE" id="PS50103">
    <property type="entry name" value="ZF_C3H1"/>
    <property type="match status" value="1"/>
</dbReference>
<dbReference type="Pfam" id="PF07725">
    <property type="entry name" value="LRR_3"/>
    <property type="match status" value="1"/>
</dbReference>
<dbReference type="GO" id="GO:0006952">
    <property type="term" value="P:defense response"/>
    <property type="evidence" value="ECO:0007669"/>
    <property type="project" value="UniProtKB-KW"/>
</dbReference>
<dbReference type="InterPro" id="IPR011713">
    <property type="entry name" value="Leu-rich_rpt_3"/>
</dbReference>
<dbReference type="SUPFAM" id="SSF101936">
    <property type="entry name" value="DNA-binding pseudobarrel domain"/>
    <property type="match status" value="1"/>
</dbReference>
<dbReference type="Pfam" id="PF02362">
    <property type="entry name" value="B3"/>
    <property type="match status" value="1"/>
</dbReference>
<evidence type="ECO:0000256" key="10">
    <source>
        <dbReference type="ARBA" id="ARBA00023163"/>
    </source>
</evidence>
<feature type="zinc finger region" description="C3H1-type" evidence="13">
    <location>
        <begin position="1101"/>
        <end position="1129"/>
    </location>
</feature>
<dbReference type="EC" id="3.2.2.6" evidence="2"/>
<dbReference type="EnsemblPlants" id="Bo00889s060.1">
    <property type="protein sequence ID" value="Bo00889s060.1"/>
    <property type="gene ID" value="Bo00889s060"/>
</dbReference>
<comment type="subcellular location">
    <subcellularLocation>
        <location evidence="1">Nucleus</location>
    </subcellularLocation>
</comment>
<dbReference type="SMART" id="SM00255">
    <property type="entry name" value="TIR"/>
    <property type="match status" value="1"/>
</dbReference>
<dbReference type="SMART" id="SM01019">
    <property type="entry name" value="B3"/>
    <property type="match status" value="1"/>
</dbReference>
<dbReference type="Pfam" id="PF23282">
    <property type="entry name" value="WHD_ROQ1"/>
    <property type="match status" value="2"/>
</dbReference>
<evidence type="ECO:0000256" key="2">
    <source>
        <dbReference type="ARBA" id="ARBA00011982"/>
    </source>
</evidence>
<dbReference type="InterPro" id="IPR035897">
    <property type="entry name" value="Toll_tir_struct_dom_sf"/>
</dbReference>
<dbReference type="SUPFAM" id="SSF52075">
    <property type="entry name" value="Outer arm dynein light chain 1"/>
    <property type="match status" value="1"/>
</dbReference>
<dbReference type="Gene3D" id="3.80.10.10">
    <property type="entry name" value="Ribonuclease Inhibitor"/>
    <property type="match status" value="4"/>
</dbReference>
<dbReference type="Pfam" id="PF20160">
    <property type="entry name" value="C-JID"/>
    <property type="match status" value="1"/>
</dbReference>
<dbReference type="InterPro" id="IPR002182">
    <property type="entry name" value="NB-ARC"/>
</dbReference>
<evidence type="ECO:0000256" key="5">
    <source>
        <dbReference type="ARBA" id="ARBA00022801"/>
    </source>
</evidence>
<keyword evidence="10" id="KW-0804">Transcription</keyword>
<dbReference type="InterPro" id="IPR003591">
    <property type="entry name" value="Leu-rich_rpt_typical-subtyp"/>
</dbReference>
<dbReference type="Gene3D" id="3.40.50.10140">
    <property type="entry name" value="Toll/interleukin-1 receptor homology (TIR) domain"/>
    <property type="match status" value="1"/>
</dbReference>
<dbReference type="InterPro" id="IPR058192">
    <property type="entry name" value="WHD_ROQ1-like"/>
</dbReference>